<comment type="cofactor">
    <cofactor evidence="1">
        <name>Mg(2+)</name>
        <dbReference type="ChEBI" id="CHEBI:18420"/>
    </cofactor>
</comment>
<dbReference type="InterPro" id="IPR015797">
    <property type="entry name" value="NUDIX_hydrolase-like_dom_sf"/>
</dbReference>
<sequence>MNRKDYYYDIDAPKPNVIVAAASAVVTNDKNQILLHKRRDNNSWSLLGGAMECGENIGATIIREVKEESGLDVRIEKLIGVYSDPNHVIEYSDGEIRQQFSICFHCIVESGGITVSKESFEVQFFDKEELSSLLMHPAQRIRLDDFFLDSTKSVIR</sequence>
<reference evidence="5" key="1">
    <citation type="journal article" date="2019" name="Int. J. Syst. Evol. Microbiol.">
        <title>The Global Catalogue of Microorganisms (GCM) 10K type strain sequencing project: providing services to taxonomists for standard genome sequencing and annotation.</title>
        <authorList>
            <consortium name="The Broad Institute Genomics Platform"/>
            <consortium name="The Broad Institute Genome Sequencing Center for Infectious Disease"/>
            <person name="Wu L."/>
            <person name="Ma J."/>
        </authorList>
    </citation>
    <scope>NUCLEOTIDE SEQUENCE [LARGE SCALE GENOMIC DNA]</scope>
    <source>
        <strain evidence="5">KCTC 12907</strain>
    </source>
</reference>
<dbReference type="PANTHER" id="PTHR43046:SF16">
    <property type="entry name" value="ADP-RIBOSE PYROPHOSPHATASE YJHB-RELATED"/>
    <property type="match status" value="1"/>
</dbReference>
<dbReference type="RefSeq" id="WP_378050961.1">
    <property type="nucleotide sequence ID" value="NZ_JBHMDN010000031.1"/>
</dbReference>
<dbReference type="InterPro" id="IPR000086">
    <property type="entry name" value="NUDIX_hydrolase_dom"/>
</dbReference>
<evidence type="ECO:0000256" key="1">
    <source>
        <dbReference type="ARBA" id="ARBA00001946"/>
    </source>
</evidence>
<dbReference type="Proteomes" id="UP001596378">
    <property type="component" value="Unassembled WGS sequence"/>
</dbReference>
<comment type="caution">
    <text evidence="4">The sequence shown here is derived from an EMBL/GenBank/DDBJ whole genome shotgun (WGS) entry which is preliminary data.</text>
</comment>
<keyword evidence="2" id="KW-0378">Hydrolase</keyword>
<keyword evidence="5" id="KW-1185">Reference proteome</keyword>
<dbReference type="EMBL" id="JBHTAI010000026">
    <property type="protein sequence ID" value="MFC7152825.1"/>
    <property type="molecule type" value="Genomic_DNA"/>
</dbReference>
<protein>
    <submittedName>
        <fullName evidence="4">NUDIX domain-containing protein</fullName>
    </submittedName>
</protein>
<proteinExistence type="predicted"/>
<name>A0ABW2FI23_9BACL</name>
<accession>A0ABW2FI23</accession>
<feature type="domain" description="Nudix hydrolase" evidence="3">
    <location>
        <begin position="17"/>
        <end position="148"/>
    </location>
</feature>
<evidence type="ECO:0000259" key="3">
    <source>
        <dbReference type="PROSITE" id="PS51462"/>
    </source>
</evidence>
<dbReference type="PROSITE" id="PS51462">
    <property type="entry name" value="NUDIX"/>
    <property type="match status" value="1"/>
</dbReference>
<dbReference type="Gene3D" id="3.90.79.10">
    <property type="entry name" value="Nucleoside Triphosphate Pyrophosphohydrolase"/>
    <property type="match status" value="1"/>
</dbReference>
<organism evidence="4 5">
    <name type="scientific">Cohnella cellulosilytica</name>
    <dbReference type="NCBI Taxonomy" id="986710"/>
    <lineage>
        <taxon>Bacteria</taxon>
        <taxon>Bacillati</taxon>
        <taxon>Bacillota</taxon>
        <taxon>Bacilli</taxon>
        <taxon>Bacillales</taxon>
        <taxon>Paenibacillaceae</taxon>
        <taxon>Cohnella</taxon>
    </lineage>
</organism>
<dbReference type="PROSITE" id="PS00893">
    <property type="entry name" value="NUDIX_BOX"/>
    <property type="match status" value="1"/>
</dbReference>
<evidence type="ECO:0000313" key="4">
    <source>
        <dbReference type="EMBL" id="MFC7152825.1"/>
    </source>
</evidence>
<dbReference type="SUPFAM" id="SSF55811">
    <property type="entry name" value="Nudix"/>
    <property type="match status" value="1"/>
</dbReference>
<dbReference type="Pfam" id="PF00293">
    <property type="entry name" value="NUDIX"/>
    <property type="match status" value="1"/>
</dbReference>
<gene>
    <name evidence="4" type="ORF">ACFQMJ_30170</name>
</gene>
<dbReference type="PANTHER" id="PTHR43046">
    <property type="entry name" value="GDP-MANNOSE MANNOSYL HYDROLASE"/>
    <property type="match status" value="1"/>
</dbReference>
<dbReference type="InterPro" id="IPR020084">
    <property type="entry name" value="NUDIX_hydrolase_CS"/>
</dbReference>
<evidence type="ECO:0000313" key="5">
    <source>
        <dbReference type="Proteomes" id="UP001596378"/>
    </source>
</evidence>
<evidence type="ECO:0000256" key="2">
    <source>
        <dbReference type="ARBA" id="ARBA00022801"/>
    </source>
</evidence>